<gene>
    <name evidence="2" type="ORF">S06H3_50805</name>
</gene>
<dbReference type="PANTHER" id="PTHR30569">
    <property type="entry name" value="CYTOSINE TRANSPORTER CODB"/>
    <property type="match status" value="1"/>
</dbReference>
<comment type="caution">
    <text evidence="2">The sequence shown here is derived from an EMBL/GenBank/DDBJ whole genome shotgun (WGS) entry which is preliminary data.</text>
</comment>
<dbReference type="GO" id="GO:0015209">
    <property type="term" value="F:cytosine transmembrane transporter activity"/>
    <property type="evidence" value="ECO:0007669"/>
    <property type="project" value="InterPro"/>
</dbReference>
<keyword evidence="1" id="KW-1133">Transmembrane helix</keyword>
<evidence type="ECO:0000313" key="2">
    <source>
        <dbReference type="EMBL" id="GAI32783.1"/>
    </source>
</evidence>
<organism evidence="2">
    <name type="scientific">marine sediment metagenome</name>
    <dbReference type="NCBI Taxonomy" id="412755"/>
    <lineage>
        <taxon>unclassified sequences</taxon>
        <taxon>metagenomes</taxon>
        <taxon>ecological metagenomes</taxon>
    </lineage>
</organism>
<sequence>DNNLYSASLAFSVIFRRWPKWILTAIAGAIGIGLALWGIYGMFVSWLLILCVLIPPIAGIYIADYFFINRDFYKYENLPKTPKARWLMLVSWVAASFIAYCTTAAPTGFGLFTITQIPAIDSFLIGFFLALILGWGYKKAKGGWPEVTPA</sequence>
<feature type="transmembrane region" description="Helical" evidence="1">
    <location>
        <begin position="117"/>
        <end position="137"/>
    </location>
</feature>
<dbReference type="AlphaFoldDB" id="X1MN84"/>
<accession>X1MN84</accession>
<feature type="non-terminal residue" evidence="2">
    <location>
        <position position="1"/>
    </location>
</feature>
<keyword evidence="1" id="KW-0472">Membrane</keyword>
<proteinExistence type="predicted"/>
<dbReference type="EMBL" id="BARV01032197">
    <property type="protein sequence ID" value="GAI32783.1"/>
    <property type="molecule type" value="Genomic_DNA"/>
</dbReference>
<feature type="transmembrane region" description="Helical" evidence="1">
    <location>
        <begin position="21"/>
        <end position="40"/>
    </location>
</feature>
<dbReference type="PANTHER" id="PTHR30569:SF0">
    <property type="entry name" value="CYTOSINE PERMEASE"/>
    <property type="match status" value="1"/>
</dbReference>
<evidence type="ECO:0008006" key="3">
    <source>
        <dbReference type="Google" id="ProtNLM"/>
    </source>
</evidence>
<dbReference type="GO" id="GO:0005886">
    <property type="term" value="C:plasma membrane"/>
    <property type="evidence" value="ECO:0007669"/>
    <property type="project" value="TreeGrafter"/>
</dbReference>
<feature type="transmembrane region" description="Helical" evidence="1">
    <location>
        <begin position="89"/>
        <end position="111"/>
    </location>
</feature>
<keyword evidence="1" id="KW-0812">Transmembrane</keyword>
<reference evidence="2" key="1">
    <citation type="journal article" date="2014" name="Front. Microbiol.">
        <title>High frequency of phylogenetically diverse reductive dehalogenase-homologous genes in deep subseafloor sedimentary metagenomes.</title>
        <authorList>
            <person name="Kawai M."/>
            <person name="Futagami T."/>
            <person name="Toyoda A."/>
            <person name="Takaki Y."/>
            <person name="Nishi S."/>
            <person name="Hori S."/>
            <person name="Arai W."/>
            <person name="Tsubouchi T."/>
            <person name="Morono Y."/>
            <person name="Uchiyama I."/>
            <person name="Ito T."/>
            <person name="Fujiyama A."/>
            <person name="Inagaki F."/>
            <person name="Takami H."/>
        </authorList>
    </citation>
    <scope>NUCLEOTIDE SEQUENCE</scope>
    <source>
        <strain evidence="2">Expedition CK06-06</strain>
    </source>
</reference>
<name>X1MN84_9ZZZZ</name>
<dbReference type="Gene3D" id="1.10.4160.10">
    <property type="entry name" value="Hydantoin permease"/>
    <property type="match status" value="1"/>
</dbReference>
<feature type="transmembrane region" description="Helical" evidence="1">
    <location>
        <begin position="46"/>
        <end position="68"/>
    </location>
</feature>
<evidence type="ECO:0000256" key="1">
    <source>
        <dbReference type="SAM" id="Phobius"/>
    </source>
</evidence>
<protein>
    <recommendedName>
        <fullName evidence="3">Cytosine permease</fullName>
    </recommendedName>
</protein>
<dbReference type="InterPro" id="IPR030191">
    <property type="entry name" value="CodB"/>
</dbReference>